<comment type="caution">
    <text evidence="2">The sequence shown here is derived from an EMBL/GenBank/DDBJ whole genome shotgun (WGS) entry which is preliminary data.</text>
</comment>
<dbReference type="InterPro" id="IPR006311">
    <property type="entry name" value="TAT_signal"/>
</dbReference>
<evidence type="ECO:0000313" key="3">
    <source>
        <dbReference type="Proteomes" id="UP000433309"/>
    </source>
</evidence>
<name>A0A6I2L867_9BURK</name>
<dbReference type="Proteomes" id="UP000433309">
    <property type="component" value="Unassembled WGS sequence"/>
</dbReference>
<sequence length="266" mass="28175">MNHLQQADKPVSGRARRRLTQLAGAVALACAILPAARADTIIDFEGVPTNLIGSYDPIGPLNQPDIYVSNGFYVGAFSNSVYAQPGDLVGAFVQGSDSSCWNLACPTADSNPSRYLVNLDSGVIDIFHTTGQSFSIKSFDASFVGAYDSGTYPTYPGLIRIQGFLADGSGYLTQTYVLDGPGSDGFEFGHYLTSGAFSTAKFSEVLIFGFTCPAGGGNCTAFDSNTSQFAIDNIYTTAVPEPETWLMYGSGLLGLAAAARRRRRSA</sequence>
<evidence type="ECO:0000313" key="2">
    <source>
        <dbReference type="EMBL" id="MRW93054.1"/>
    </source>
</evidence>
<dbReference type="InterPro" id="IPR013424">
    <property type="entry name" value="Ice-binding_C"/>
</dbReference>
<evidence type="ECO:0000259" key="1">
    <source>
        <dbReference type="Pfam" id="PF07589"/>
    </source>
</evidence>
<dbReference type="NCBIfam" id="NF038120">
    <property type="entry name" value="PEP_CTERM_QFxxD"/>
    <property type="match status" value="1"/>
</dbReference>
<accession>A0A6I2L867</accession>
<dbReference type="Pfam" id="PF07589">
    <property type="entry name" value="PEP-CTERM"/>
    <property type="match status" value="1"/>
</dbReference>
<dbReference type="EMBL" id="WKJK01000014">
    <property type="protein sequence ID" value="MRW93054.1"/>
    <property type="molecule type" value="Genomic_DNA"/>
</dbReference>
<keyword evidence="3" id="KW-1185">Reference proteome</keyword>
<dbReference type="PROSITE" id="PS51318">
    <property type="entry name" value="TAT"/>
    <property type="match status" value="1"/>
</dbReference>
<gene>
    <name evidence="2" type="ORF">GJ699_23935</name>
</gene>
<proteinExistence type="predicted"/>
<protein>
    <submittedName>
        <fullName evidence="2">PEP-CTERM sorting domain-containing protein</fullName>
    </submittedName>
</protein>
<reference evidence="2 3" key="1">
    <citation type="submission" date="2019-11" db="EMBL/GenBank/DDBJ databases">
        <title>Novel species isolated from a subtropical stream in China.</title>
        <authorList>
            <person name="Lu H."/>
        </authorList>
    </citation>
    <scope>NUCLEOTIDE SEQUENCE [LARGE SCALE GENOMIC DNA]</scope>
    <source>
        <strain evidence="2 3">FT80W</strain>
    </source>
</reference>
<organism evidence="2 3">
    <name type="scientific">Duganella guangzhouensis</name>
    <dbReference type="NCBI Taxonomy" id="2666084"/>
    <lineage>
        <taxon>Bacteria</taxon>
        <taxon>Pseudomonadati</taxon>
        <taxon>Pseudomonadota</taxon>
        <taxon>Betaproteobacteria</taxon>
        <taxon>Burkholderiales</taxon>
        <taxon>Oxalobacteraceae</taxon>
        <taxon>Telluria group</taxon>
        <taxon>Duganella</taxon>
    </lineage>
</organism>
<feature type="domain" description="Ice-binding protein C-terminal" evidence="1">
    <location>
        <begin position="238"/>
        <end position="262"/>
    </location>
</feature>
<dbReference type="NCBIfam" id="TIGR02595">
    <property type="entry name" value="PEP_CTERM"/>
    <property type="match status" value="1"/>
</dbReference>
<dbReference type="AlphaFoldDB" id="A0A6I2L867"/>
<dbReference type="RefSeq" id="WP_154381063.1">
    <property type="nucleotide sequence ID" value="NZ_WKJK01000014.1"/>
</dbReference>